<evidence type="ECO:0000256" key="6">
    <source>
        <dbReference type="ARBA" id="ARBA00022723"/>
    </source>
</evidence>
<comment type="similarity">
    <text evidence="2">Belongs to the VPS27 family.</text>
</comment>
<dbReference type="InterPro" id="IPR002014">
    <property type="entry name" value="VHS_dom"/>
</dbReference>
<dbReference type="Gene3D" id="3.40.50.12780">
    <property type="entry name" value="N-terminal domain of ligase-like"/>
    <property type="match status" value="1"/>
</dbReference>
<keyword evidence="4" id="KW-0596">Phosphopantetheine</keyword>
<dbReference type="InterPro" id="IPR036291">
    <property type="entry name" value="NAD(P)-bd_dom_sf"/>
</dbReference>
<keyword evidence="9" id="KW-0862">Zinc</keyword>
<dbReference type="InterPro" id="IPR003903">
    <property type="entry name" value="UIM_dom"/>
</dbReference>
<comment type="caution">
    <text evidence="14">The sequence shown here is derived from an EMBL/GenBank/DDBJ whole genome shotgun (WGS) entry which is preliminary data.</text>
</comment>
<feature type="region of interest" description="Disordered" evidence="11">
    <location>
        <begin position="1249"/>
        <end position="1292"/>
    </location>
</feature>
<dbReference type="PROSITE" id="PS50179">
    <property type="entry name" value="VHS"/>
    <property type="match status" value="1"/>
</dbReference>
<dbReference type="CDD" id="cd16979">
    <property type="entry name" value="VHS_Vps27"/>
    <property type="match status" value="1"/>
</dbReference>
<proteinExistence type="inferred from homology"/>
<feature type="compositionally biased region" description="Low complexity" evidence="11">
    <location>
        <begin position="1510"/>
        <end position="1526"/>
    </location>
</feature>
<evidence type="ECO:0000256" key="3">
    <source>
        <dbReference type="ARBA" id="ARBA00017753"/>
    </source>
</evidence>
<dbReference type="GO" id="GO:0031177">
    <property type="term" value="F:phosphopantetheine binding"/>
    <property type="evidence" value="ECO:0007669"/>
    <property type="project" value="InterPro"/>
</dbReference>
<dbReference type="Proteomes" id="UP000284842">
    <property type="component" value="Unassembled WGS sequence"/>
</dbReference>
<evidence type="ECO:0000256" key="9">
    <source>
        <dbReference type="ARBA" id="ARBA00022833"/>
    </source>
</evidence>
<keyword evidence="8 10" id="KW-0863">Zinc-finger</keyword>
<evidence type="ECO:0000259" key="13">
    <source>
        <dbReference type="PROSITE" id="PS50179"/>
    </source>
</evidence>
<dbReference type="Pfam" id="PF23562">
    <property type="entry name" value="AMP-binding_C_3"/>
    <property type="match status" value="1"/>
</dbReference>
<dbReference type="GO" id="GO:0031623">
    <property type="term" value="P:receptor internalization"/>
    <property type="evidence" value="ECO:0007669"/>
    <property type="project" value="TreeGrafter"/>
</dbReference>
<evidence type="ECO:0000256" key="4">
    <source>
        <dbReference type="ARBA" id="ARBA00022450"/>
    </source>
</evidence>
<dbReference type="SUPFAM" id="SSF57903">
    <property type="entry name" value="FYVE/PHD zinc finger"/>
    <property type="match status" value="1"/>
</dbReference>
<dbReference type="InterPro" id="IPR013083">
    <property type="entry name" value="Znf_RING/FYVE/PHD"/>
</dbReference>
<keyword evidence="15" id="KW-1185">Reference proteome</keyword>
<dbReference type="GO" id="GO:0007034">
    <property type="term" value="P:vacuolar transport"/>
    <property type="evidence" value="ECO:0007669"/>
    <property type="project" value="UniProtKB-ARBA"/>
</dbReference>
<feature type="compositionally biased region" description="Polar residues" evidence="11">
    <location>
        <begin position="1609"/>
        <end position="1624"/>
    </location>
</feature>
<organism evidence="14 15">
    <name type="scientific">Panaeolus cyanescens</name>
    <dbReference type="NCBI Taxonomy" id="181874"/>
    <lineage>
        <taxon>Eukaryota</taxon>
        <taxon>Fungi</taxon>
        <taxon>Dikarya</taxon>
        <taxon>Basidiomycota</taxon>
        <taxon>Agaricomycotina</taxon>
        <taxon>Agaricomycetes</taxon>
        <taxon>Agaricomycetidae</taxon>
        <taxon>Agaricales</taxon>
        <taxon>Agaricineae</taxon>
        <taxon>Galeropsidaceae</taxon>
        <taxon>Panaeolus</taxon>
    </lineage>
</organism>
<dbReference type="PANTHER" id="PTHR46275:SF1">
    <property type="entry name" value="HEPATOCYTE GROWTH FACTOR-REGULATED TYROSINE KINASE SUBSTRATE"/>
    <property type="match status" value="1"/>
</dbReference>
<dbReference type="Gene3D" id="1.10.1200.10">
    <property type="entry name" value="ACP-like"/>
    <property type="match status" value="1"/>
</dbReference>
<feature type="domain" description="VHS" evidence="13">
    <location>
        <begin position="1002"/>
        <end position="1124"/>
    </location>
</feature>
<feature type="compositionally biased region" description="Polar residues" evidence="11">
    <location>
        <begin position="1447"/>
        <end position="1459"/>
    </location>
</feature>
<evidence type="ECO:0000313" key="15">
    <source>
        <dbReference type="Proteomes" id="UP000284842"/>
    </source>
</evidence>
<keyword evidence="6" id="KW-0479">Metal-binding</keyword>
<evidence type="ECO:0000256" key="8">
    <source>
        <dbReference type="ARBA" id="ARBA00022771"/>
    </source>
</evidence>
<dbReference type="CDD" id="cd15735">
    <property type="entry name" value="FYVE_spVPS27p_like"/>
    <property type="match status" value="1"/>
</dbReference>
<feature type="compositionally biased region" description="Low complexity" evidence="11">
    <location>
        <begin position="1560"/>
        <end position="1577"/>
    </location>
</feature>
<evidence type="ECO:0000256" key="2">
    <source>
        <dbReference type="ARBA" id="ARBA00008597"/>
    </source>
</evidence>
<keyword evidence="7" id="KW-0967">Endosome</keyword>
<feature type="compositionally biased region" description="Low complexity" evidence="11">
    <location>
        <begin position="1639"/>
        <end position="1661"/>
    </location>
</feature>
<dbReference type="GO" id="GO:0035091">
    <property type="term" value="F:phosphatidylinositol binding"/>
    <property type="evidence" value="ECO:0007669"/>
    <property type="project" value="InterPro"/>
</dbReference>
<evidence type="ECO:0000256" key="7">
    <source>
        <dbReference type="ARBA" id="ARBA00022753"/>
    </source>
</evidence>
<feature type="region of interest" description="Disordered" evidence="11">
    <location>
        <begin position="1560"/>
        <end position="1591"/>
    </location>
</feature>
<dbReference type="SUPFAM" id="SSF48464">
    <property type="entry name" value="ENTH/VHS domain"/>
    <property type="match status" value="1"/>
</dbReference>
<keyword evidence="5" id="KW-0597">Phosphoprotein</keyword>
<dbReference type="Gene3D" id="1.20.5.1940">
    <property type="match status" value="1"/>
</dbReference>
<dbReference type="STRING" id="181874.A0A409V9U3"/>
<dbReference type="SUPFAM" id="SSF51735">
    <property type="entry name" value="NAD(P)-binding Rossmann-fold domains"/>
    <property type="match status" value="1"/>
</dbReference>
<name>A0A409V9U3_9AGAR</name>
<feature type="compositionally biased region" description="Basic residues" evidence="11">
    <location>
        <begin position="1215"/>
        <end position="1229"/>
    </location>
</feature>
<dbReference type="CDD" id="cd21385">
    <property type="entry name" value="GAT_Vps27"/>
    <property type="match status" value="1"/>
</dbReference>
<dbReference type="InterPro" id="IPR000873">
    <property type="entry name" value="AMP-dep_synth/lig_dom"/>
</dbReference>
<dbReference type="PANTHER" id="PTHR46275">
    <property type="entry name" value="HEPATOCYTE GROWTH FACTOR-REGULATED TYROSINE KINASE SUBSTRATE"/>
    <property type="match status" value="1"/>
</dbReference>
<dbReference type="InterPro" id="IPR011011">
    <property type="entry name" value="Znf_FYVE_PHD"/>
</dbReference>
<dbReference type="EMBL" id="NHTK01006119">
    <property type="protein sequence ID" value="PPQ63543.1"/>
    <property type="molecule type" value="Genomic_DNA"/>
</dbReference>
<feature type="domain" description="FYVE-type" evidence="12">
    <location>
        <begin position="1144"/>
        <end position="1204"/>
    </location>
</feature>
<dbReference type="InterPro" id="IPR000306">
    <property type="entry name" value="Znf_FYVE"/>
</dbReference>
<dbReference type="InterPro" id="IPR036736">
    <property type="entry name" value="ACP-like_sf"/>
</dbReference>
<protein>
    <recommendedName>
        <fullName evidence="3">Vacuolar protein sorting-associated protein 27</fullName>
    </recommendedName>
</protein>
<evidence type="ECO:0000256" key="11">
    <source>
        <dbReference type="SAM" id="MobiDB-lite"/>
    </source>
</evidence>
<feature type="region of interest" description="Disordered" evidence="11">
    <location>
        <begin position="1206"/>
        <end position="1235"/>
    </location>
</feature>
<dbReference type="SUPFAM" id="SSF56801">
    <property type="entry name" value="Acetyl-CoA synthetase-like"/>
    <property type="match status" value="1"/>
</dbReference>
<accession>A0A409V9U3</accession>
<reference evidence="14 15" key="1">
    <citation type="journal article" date="2018" name="Evol. Lett.">
        <title>Horizontal gene cluster transfer increased hallucinogenic mushroom diversity.</title>
        <authorList>
            <person name="Reynolds H.T."/>
            <person name="Vijayakumar V."/>
            <person name="Gluck-Thaler E."/>
            <person name="Korotkin H.B."/>
            <person name="Matheny P.B."/>
            <person name="Slot J.C."/>
        </authorList>
    </citation>
    <scope>NUCLEOTIDE SEQUENCE [LARGE SCALE GENOMIC DNA]</scope>
    <source>
        <strain evidence="14 15">2629</strain>
    </source>
</reference>
<dbReference type="InParanoid" id="A0A409V9U3"/>
<dbReference type="SMART" id="SM00064">
    <property type="entry name" value="FYVE"/>
    <property type="match status" value="1"/>
</dbReference>
<feature type="compositionally biased region" description="Pro residues" evidence="11">
    <location>
        <begin position="1662"/>
        <end position="1672"/>
    </location>
</feature>
<dbReference type="PROSITE" id="PS00455">
    <property type="entry name" value="AMP_BINDING"/>
    <property type="match status" value="1"/>
</dbReference>
<dbReference type="InterPro" id="IPR042099">
    <property type="entry name" value="ANL_N_sf"/>
</dbReference>
<dbReference type="GO" id="GO:0005769">
    <property type="term" value="C:early endosome"/>
    <property type="evidence" value="ECO:0007669"/>
    <property type="project" value="TreeGrafter"/>
</dbReference>
<dbReference type="SMART" id="SM00823">
    <property type="entry name" value="PKS_PP"/>
    <property type="match status" value="1"/>
</dbReference>
<comment type="subcellular location">
    <subcellularLocation>
        <location evidence="1">Endosome membrane</location>
        <topology evidence="1">Peripheral membrane protein</topology>
        <orientation evidence="1">Cytoplasmic side</orientation>
    </subcellularLocation>
</comment>
<dbReference type="SMART" id="SM00288">
    <property type="entry name" value="VHS"/>
    <property type="match status" value="1"/>
</dbReference>
<feature type="compositionally biased region" description="Polar residues" evidence="11">
    <location>
        <begin position="1466"/>
        <end position="1479"/>
    </location>
</feature>
<dbReference type="InterPro" id="IPR017455">
    <property type="entry name" value="Znf_FYVE-rel"/>
</dbReference>
<dbReference type="Gene3D" id="3.30.40.10">
    <property type="entry name" value="Zinc/RING finger domain, C3HC4 (zinc finger)"/>
    <property type="match status" value="1"/>
</dbReference>
<dbReference type="Gene3D" id="6.10.140.100">
    <property type="match status" value="1"/>
</dbReference>
<dbReference type="InterPro" id="IPR020806">
    <property type="entry name" value="PKS_PP-bd"/>
</dbReference>
<dbReference type="Pfam" id="PF00501">
    <property type="entry name" value="AMP-binding"/>
    <property type="match status" value="1"/>
</dbReference>
<evidence type="ECO:0000256" key="1">
    <source>
        <dbReference type="ARBA" id="ARBA00004125"/>
    </source>
</evidence>
<dbReference type="GO" id="GO:0010008">
    <property type="term" value="C:endosome membrane"/>
    <property type="evidence" value="ECO:0007669"/>
    <property type="project" value="UniProtKB-SubCell"/>
</dbReference>
<dbReference type="Pfam" id="PF01363">
    <property type="entry name" value="FYVE"/>
    <property type="match status" value="1"/>
</dbReference>
<dbReference type="InterPro" id="IPR017073">
    <property type="entry name" value="HGS/VPS27"/>
</dbReference>
<evidence type="ECO:0000256" key="10">
    <source>
        <dbReference type="PROSITE-ProRule" id="PRU00091"/>
    </source>
</evidence>
<dbReference type="InterPro" id="IPR020845">
    <property type="entry name" value="AMP-binding_CS"/>
</dbReference>
<dbReference type="PROSITE" id="PS50330">
    <property type="entry name" value="UIM"/>
    <property type="match status" value="2"/>
</dbReference>
<dbReference type="Pfam" id="PF00790">
    <property type="entry name" value="VHS"/>
    <property type="match status" value="1"/>
</dbReference>
<dbReference type="GO" id="GO:0008270">
    <property type="term" value="F:zinc ion binding"/>
    <property type="evidence" value="ECO:0007669"/>
    <property type="project" value="UniProtKB-KW"/>
</dbReference>
<dbReference type="InterPro" id="IPR008942">
    <property type="entry name" value="ENTH_VHS"/>
</dbReference>
<dbReference type="GO" id="GO:0043130">
    <property type="term" value="F:ubiquitin binding"/>
    <property type="evidence" value="ECO:0007669"/>
    <property type="project" value="InterPro"/>
</dbReference>
<evidence type="ECO:0000256" key="5">
    <source>
        <dbReference type="ARBA" id="ARBA00022553"/>
    </source>
</evidence>
<dbReference type="GO" id="GO:0032456">
    <property type="term" value="P:endocytic recycling"/>
    <property type="evidence" value="ECO:0007669"/>
    <property type="project" value="TreeGrafter"/>
</dbReference>
<feature type="compositionally biased region" description="Polar residues" evidence="11">
    <location>
        <begin position="1578"/>
        <end position="1591"/>
    </location>
</feature>
<dbReference type="Gene3D" id="1.25.40.90">
    <property type="match status" value="1"/>
</dbReference>
<dbReference type="PROSITE" id="PS50178">
    <property type="entry name" value="ZF_FYVE"/>
    <property type="match status" value="1"/>
</dbReference>
<dbReference type="OrthoDB" id="957735at2759"/>
<feature type="region of interest" description="Disordered" evidence="11">
    <location>
        <begin position="1306"/>
        <end position="1340"/>
    </location>
</feature>
<dbReference type="SMART" id="SM00726">
    <property type="entry name" value="UIM"/>
    <property type="match status" value="2"/>
</dbReference>
<feature type="compositionally biased region" description="Basic and acidic residues" evidence="11">
    <location>
        <begin position="1276"/>
        <end position="1285"/>
    </location>
</feature>
<dbReference type="SUPFAM" id="SSF47336">
    <property type="entry name" value="ACP-like"/>
    <property type="match status" value="1"/>
</dbReference>
<feature type="compositionally biased region" description="Polar residues" evidence="11">
    <location>
        <begin position="1249"/>
        <end position="1266"/>
    </location>
</feature>
<feature type="region of interest" description="Disordered" evidence="11">
    <location>
        <begin position="1603"/>
        <end position="1676"/>
    </location>
</feature>
<evidence type="ECO:0000313" key="14">
    <source>
        <dbReference type="EMBL" id="PPQ63543.1"/>
    </source>
</evidence>
<evidence type="ECO:0000259" key="12">
    <source>
        <dbReference type="PROSITE" id="PS50178"/>
    </source>
</evidence>
<feature type="region of interest" description="Disordered" evidence="11">
    <location>
        <begin position="1437"/>
        <end position="1544"/>
    </location>
</feature>
<dbReference type="Gene3D" id="3.40.50.720">
    <property type="entry name" value="NAD(P)-binding Rossmann-like Domain"/>
    <property type="match status" value="2"/>
</dbReference>
<sequence length="1702" mass="187701">MAQDPRQRPPLDGSVTFPECIDFHAIHNPTEPLFVFNHDGCSQLTKITFLEFARAADRVAHYLRPGRQGPDAEVIAFVALSDTLLYHAVSLGILRAGYVPYYISPRNPAAVILKLMEDVSCSKLLTTRETLSSVVTEIEAEFPGTQPGKTLTVQEMPSICDIFPMLGHEPADYPFIPYPKHQQRPHLNEVMLYLHSSGSTGIPRTVPHTFQSFVAWAGFSYIQQIRELKSHCTLGLMGLPGFHALGVVLQTLLPMYTLTPIALYPPTATSPSALPVTPTPDNILDHMRRTNSNALIAVPMTLQVWAHDDAALSYLATLDFIITGGAPMPTKLGTFLIKSGVPLWLLYGGTEFGTPTCLFSRPEGEDGWEYVNFDDRMKINWEPQGDGTYECQFMRSECPHLAFYNIGKDDGYATSDLWVPHPTAPNFWKIIGRKDDVITHASGEKTVPLPMENIIMTSPYISGVIYFGREKDQPGALIELKPEFSIQPTDQSQVVKARNLVWPIVEEANKVAPSFSKIFKELILFTSPNKPLPRAGKGSVMRKAALAVYHDEIENIYAEINSAVDAGSVYPPASWRKEDVETWLAKQLDDILTQPTFSTSADFTEQGMDSLGVTILRRRIVAAFQADGLHNVAKDIPHNIVYQHPSIEQLSSFIAHLVSNPSNNNGVVPSVNRLEQVERMISVYSRGLDLPLPATRRGLASENACILITGTTGSLGSYLLASALSNPSIHRVYTLNRPSISQTLLDRHIVLQCSGLQATTVRLGQIAGGEPKGAWSPNDWLPILVKSSVGMKGLPSLPGVSSWVPIHSVTAAIMDMTLSTEASSVYNLVQPRPVKWDILMNHFNEALVHQKVVDFPLPIIAYEEWISRLRKWASNATPEVLSRVPAIKLFDFFNGIVPGQDKMEATGGPTFSTKKFEADSRVIAELQPLSSESVDIHRITGAVRNSRGVITATLYDCLLPSSYPSLTFLYLTVMSLTSWIWGTSQLDDAVDKATSELLPAGSEDIALNLEICDQIRSKSVSAKDAMKALKRRLNHKNPNVQLLALGLTDICIKNGGDAFLVEIASREFLDNLVSILKMPALNHDVKTTILRLIQNWSIAFEGKPSLHYAGQVYKTLLNEGYKFPPKDLAVANSAMVDTQTAPEWIDSDVCLRCRTAFTFTNRKHHCRNCGQVFDQACSSKTMALPHYGITQEVRVCDGCHNKLMKKAERADRPDKAHKRSSSHSHRHRSARELADEELQRTIQLSLEESNNRSGYVSSQPANQWSYSEPPLVDRSTYPDRKKVPVIDEEDDPDLRAAIEASLREANAPKPSAPVVETPRTEESPYPYGYAQAPPRTSSIPALPKIPTYDLDPLEADAILTFNQTVEQVQAQGGRDLSRYPAVTEMYDKANALRPKLALSLDDAGRKEQMLTDMHEQLSQAVKLYDQILSQQIAQPRWRTNAAPAPSTPSYQQQQFTAPQTLPPSAGYQQWAPSVQTPPANYSAPVDTRREPVSPQMALSSQPPDVQYGLASRPQAPQWQSQPSQPIYQPPASQPLATPPVSLQSSIQAQPQYQQFAAYNPSALPPASTSPPVSAPPSIQHTSPQISSATPSLTRHNTVAYASAPAHNLARSNTVAPSASMQRQSQAVPQFQTPPPPPAQYQSQPAAPQYVPQQVPYAAASAPPAPTPLPQFPSVPTEIPQANYGMYGFEQKEERKEAMLIDL</sequence>
<gene>
    <name evidence="14" type="ORF">CVT24_004773</name>
</gene>